<feature type="transmembrane region" description="Helical" evidence="1">
    <location>
        <begin position="41"/>
        <end position="60"/>
    </location>
</feature>
<gene>
    <name evidence="2" type="ORF">J2S06_000573</name>
</gene>
<organism evidence="2 3">
    <name type="scientific">Aeribacillus alveayuensis</name>
    <dbReference type="NCBI Taxonomy" id="279215"/>
    <lineage>
        <taxon>Bacteria</taxon>
        <taxon>Bacillati</taxon>
        <taxon>Bacillota</taxon>
        <taxon>Bacilli</taxon>
        <taxon>Bacillales</taxon>
        <taxon>Bacillaceae</taxon>
        <taxon>Aeribacillus</taxon>
    </lineage>
</organism>
<proteinExistence type="predicted"/>
<keyword evidence="3" id="KW-1185">Reference proteome</keyword>
<feature type="transmembrane region" description="Helical" evidence="1">
    <location>
        <begin position="80"/>
        <end position="96"/>
    </location>
</feature>
<keyword evidence="1" id="KW-0472">Membrane</keyword>
<dbReference type="Proteomes" id="UP001225646">
    <property type="component" value="Unassembled WGS sequence"/>
</dbReference>
<name>A0ABT9VKJ7_9BACI</name>
<keyword evidence="1" id="KW-1133">Transmembrane helix</keyword>
<evidence type="ECO:0000313" key="2">
    <source>
        <dbReference type="EMBL" id="MDQ0161503.1"/>
    </source>
</evidence>
<dbReference type="InterPro" id="IPR020210">
    <property type="entry name" value="Uncharacterised_YpbF_TM"/>
</dbReference>
<reference evidence="2 3" key="1">
    <citation type="submission" date="2023-07" db="EMBL/GenBank/DDBJ databases">
        <title>Genomic Encyclopedia of Type Strains, Phase IV (KMG-IV): sequencing the most valuable type-strain genomes for metagenomic binning, comparative biology and taxonomic classification.</title>
        <authorList>
            <person name="Goeker M."/>
        </authorList>
    </citation>
    <scope>NUCLEOTIDE SEQUENCE [LARGE SCALE GENOMIC DNA]</scope>
    <source>
        <strain evidence="2 3">DSM 19092</strain>
    </source>
</reference>
<dbReference type="EMBL" id="JAUSTR010000001">
    <property type="protein sequence ID" value="MDQ0161503.1"/>
    <property type="molecule type" value="Genomic_DNA"/>
</dbReference>
<accession>A0ABT9VKJ7</accession>
<evidence type="ECO:0008006" key="4">
    <source>
        <dbReference type="Google" id="ProtNLM"/>
    </source>
</evidence>
<dbReference type="RefSeq" id="WP_419151224.1">
    <property type="nucleotide sequence ID" value="NZ_JAUSTR010000001.1"/>
</dbReference>
<evidence type="ECO:0000256" key="1">
    <source>
        <dbReference type="SAM" id="Phobius"/>
    </source>
</evidence>
<protein>
    <recommendedName>
        <fullName evidence="4">DUF2663 family protein</fullName>
    </recommendedName>
</protein>
<evidence type="ECO:0000313" key="3">
    <source>
        <dbReference type="Proteomes" id="UP001225646"/>
    </source>
</evidence>
<dbReference type="Pfam" id="PF10864">
    <property type="entry name" value="DUF2663"/>
    <property type="match status" value="1"/>
</dbReference>
<keyword evidence="1" id="KW-0812">Transmembrane</keyword>
<comment type="caution">
    <text evidence="2">The sequence shown here is derived from an EMBL/GenBank/DDBJ whole genome shotgun (WGS) entry which is preliminary data.</text>
</comment>
<sequence>MEKKIKELKYTDSQAKQMLQELVKRKRVYEQVKNRCKGWQFLFFILTSLFFLYLYFFLYVPYNGQIGFVIHAFITESKHIFYILLLGSCYGMIFYYKKKEEKKEKEYHELRCEIIEKSTDLWKSDDAWREREDVFAMMKQQYDINLYFESK</sequence>